<evidence type="ECO:0000313" key="9">
    <source>
        <dbReference type="EMBL" id="RSX52348.1"/>
    </source>
</evidence>
<dbReference type="PANTHER" id="PTHR47268:SF4">
    <property type="entry name" value="ACYLPHOSPHATASE"/>
    <property type="match status" value="1"/>
</dbReference>
<dbReference type="InterPro" id="IPR020456">
    <property type="entry name" value="Acylphosphatase"/>
</dbReference>
<dbReference type="Gene3D" id="3.30.70.100">
    <property type="match status" value="1"/>
</dbReference>
<accession>A0A430FI17</accession>
<evidence type="ECO:0000256" key="4">
    <source>
        <dbReference type="ARBA" id="ARBA00047645"/>
    </source>
</evidence>
<feature type="active site" evidence="5">
    <location>
        <position position="41"/>
    </location>
</feature>
<dbReference type="InterPro" id="IPR017968">
    <property type="entry name" value="Acylphosphatase_CS"/>
</dbReference>
<sequence length="112" mass="12766">MPTDTKPETTTNRRNHIMTRRDTTTRIHIIVTGLVQGVGFRYFTTIQARQYGITGWVRNKHDGSVEIEAQGQADALGQFTGQLRKGPRWSQVEHVTVTRMPALPGERTFMVR</sequence>
<dbReference type="SUPFAM" id="SSF54975">
    <property type="entry name" value="Acylphosphatase/BLUF domain-like"/>
    <property type="match status" value="1"/>
</dbReference>
<dbReference type="EC" id="3.6.1.7" evidence="2 5"/>
<dbReference type="InterPro" id="IPR036046">
    <property type="entry name" value="Acylphosphatase-like_dom_sf"/>
</dbReference>
<evidence type="ECO:0000256" key="6">
    <source>
        <dbReference type="RuleBase" id="RU000553"/>
    </source>
</evidence>
<comment type="catalytic activity">
    <reaction evidence="4 5 6">
        <text>an acyl phosphate + H2O = a carboxylate + phosphate + H(+)</text>
        <dbReference type="Rhea" id="RHEA:14965"/>
        <dbReference type="ChEBI" id="CHEBI:15377"/>
        <dbReference type="ChEBI" id="CHEBI:15378"/>
        <dbReference type="ChEBI" id="CHEBI:29067"/>
        <dbReference type="ChEBI" id="CHEBI:43474"/>
        <dbReference type="ChEBI" id="CHEBI:59918"/>
        <dbReference type="EC" id="3.6.1.7"/>
    </reaction>
</comment>
<dbReference type="PROSITE" id="PS00150">
    <property type="entry name" value="ACYLPHOSPHATASE_1"/>
    <property type="match status" value="1"/>
</dbReference>
<reference evidence="9 10" key="1">
    <citation type="submission" date="2018-09" db="EMBL/GenBank/DDBJ databases">
        <title>Characterization of the phylogenetic diversity of five novel species belonging to the genus Bifidobacterium.</title>
        <authorList>
            <person name="Lugli G.A."/>
            <person name="Duranti S."/>
            <person name="Milani C."/>
        </authorList>
    </citation>
    <scope>NUCLEOTIDE SEQUENCE [LARGE SCALE GENOMIC DNA]</scope>
    <source>
        <strain evidence="9 10">2028B</strain>
    </source>
</reference>
<evidence type="ECO:0000256" key="1">
    <source>
        <dbReference type="ARBA" id="ARBA00005614"/>
    </source>
</evidence>
<dbReference type="GO" id="GO:0003998">
    <property type="term" value="F:acylphosphatase activity"/>
    <property type="evidence" value="ECO:0007669"/>
    <property type="project" value="UniProtKB-EC"/>
</dbReference>
<gene>
    <name evidence="9" type="ORF">D2E23_0076</name>
</gene>
<evidence type="ECO:0000313" key="10">
    <source>
        <dbReference type="Proteomes" id="UP000288607"/>
    </source>
</evidence>
<dbReference type="PANTHER" id="PTHR47268">
    <property type="entry name" value="ACYLPHOSPHATASE"/>
    <property type="match status" value="1"/>
</dbReference>
<keyword evidence="5 6" id="KW-0378">Hydrolase</keyword>
<comment type="caution">
    <text evidence="9">The sequence shown here is derived from an EMBL/GenBank/DDBJ whole genome shotgun (WGS) entry which is preliminary data.</text>
</comment>
<dbReference type="Pfam" id="PF00708">
    <property type="entry name" value="Acylphosphatase"/>
    <property type="match status" value="1"/>
</dbReference>
<protein>
    <recommendedName>
        <fullName evidence="3 5">Acylphosphatase</fullName>
        <ecNumber evidence="2 5">3.6.1.7</ecNumber>
    </recommendedName>
</protein>
<evidence type="ECO:0000259" key="8">
    <source>
        <dbReference type="PROSITE" id="PS51160"/>
    </source>
</evidence>
<keyword evidence="10" id="KW-1185">Reference proteome</keyword>
<organism evidence="9 10">
    <name type="scientific">Bifidobacterium callimiconis</name>
    <dbReference type="NCBI Taxonomy" id="2306973"/>
    <lineage>
        <taxon>Bacteria</taxon>
        <taxon>Bacillati</taxon>
        <taxon>Actinomycetota</taxon>
        <taxon>Actinomycetes</taxon>
        <taxon>Bifidobacteriales</taxon>
        <taxon>Bifidobacteriaceae</taxon>
        <taxon>Bifidobacterium</taxon>
    </lineage>
</organism>
<evidence type="ECO:0000256" key="3">
    <source>
        <dbReference type="ARBA" id="ARBA00015991"/>
    </source>
</evidence>
<evidence type="ECO:0000256" key="2">
    <source>
        <dbReference type="ARBA" id="ARBA00012150"/>
    </source>
</evidence>
<dbReference type="InterPro" id="IPR001792">
    <property type="entry name" value="Acylphosphatase-like_dom"/>
</dbReference>
<feature type="active site" evidence="5">
    <location>
        <position position="59"/>
    </location>
</feature>
<dbReference type="PROSITE" id="PS51160">
    <property type="entry name" value="ACYLPHOSPHATASE_3"/>
    <property type="match status" value="1"/>
</dbReference>
<proteinExistence type="inferred from homology"/>
<dbReference type="Proteomes" id="UP000288607">
    <property type="component" value="Unassembled WGS sequence"/>
</dbReference>
<feature type="domain" description="Acylphosphatase-like" evidence="8">
    <location>
        <begin position="26"/>
        <end position="112"/>
    </location>
</feature>
<evidence type="ECO:0000256" key="5">
    <source>
        <dbReference type="PROSITE-ProRule" id="PRU00520"/>
    </source>
</evidence>
<dbReference type="RefSeq" id="WP_338142168.1">
    <property type="nucleotide sequence ID" value="NZ_QXGJ01000001.1"/>
</dbReference>
<dbReference type="AlphaFoldDB" id="A0A430FI17"/>
<name>A0A430FI17_9BIFI</name>
<evidence type="ECO:0000256" key="7">
    <source>
        <dbReference type="RuleBase" id="RU004168"/>
    </source>
</evidence>
<dbReference type="PROSITE" id="PS00151">
    <property type="entry name" value="ACYLPHOSPHATASE_2"/>
    <property type="match status" value="1"/>
</dbReference>
<dbReference type="EMBL" id="QXGJ01000001">
    <property type="protein sequence ID" value="RSX52348.1"/>
    <property type="molecule type" value="Genomic_DNA"/>
</dbReference>
<dbReference type="PRINTS" id="PR00112">
    <property type="entry name" value="ACYLPHPHTASE"/>
</dbReference>
<comment type="similarity">
    <text evidence="1 7">Belongs to the acylphosphatase family.</text>
</comment>